<organism evidence="3 4">
    <name type="scientific">Rhizophlyctis rosea</name>
    <dbReference type="NCBI Taxonomy" id="64517"/>
    <lineage>
        <taxon>Eukaryota</taxon>
        <taxon>Fungi</taxon>
        <taxon>Fungi incertae sedis</taxon>
        <taxon>Chytridiomycota</taxon>
        <taxon>Chytridiomycota incertae sedis</taxon>
        <taxon>Chytridiomycetes</taxon>
        <taxon>Rhizophlyctidales</taxon>
        <taxon>Rhizophlyctidaceae</taxon>
        <taxon>Rhizophlyctis</taxon>
    </lineage>
</organism>
<dbReference type="InterPro" id="IPR001849">
    <property type="entry name" value="PH_domain"/>
</dbReference>
<feature type="compositionally biased region" description="Polar residues" evidence="1">
    <location>
        <begin position="32"/>
        <end position="41"/>
    </location>
</feature>
<dbReference type="Pfam" id="PF00169">
    <property type="entry name" value="PH"/>
    <property type="match status" value="1"/>
</dbReference>
<gene>
    <name evidence="3" type="ORF">HK097_008722</name>
</gene>
<keyword evidence="4" id="KW-1185">Reference proteome</keyword>
<dbReference type="Gene3D" id="2.30.29.30">
    <property type="entry name" value="Pleckstrin-homology domain (PH domain)/Phosphotyrosine-binding domain (PTB)"/>
    <property type="match status" value="1"/>
</dbReference>
<feature type="domain" description="PH" evidence="2">
    <location>
        <begin position="77"/>
        <end position="212"/>
    </location>
</feature>
<dbReference type="SUPFAM" id="SSF50729">
    <property type="entry name" value="PH domain-like"/>
    <property type="match status" value="1"/>
</dbReference>
<dbReference type="SMART" id="SM00233">
    <property type="entry name" value="PH"/>
    <property type="match status" value="1"/>
</dbReference>
<feature type="compositionally biased region" description="Pro residues" evidence="1">
    <location>
        <begin position="54"/>
        <end position="68"/>
    </location>
</feature>
<evidence type="ECO:0000256" key="1">
    <source>
        <dbReference type="SAM" id="MobiDB-lite"/>
    </source>
</evidence>
<evidence type="ECO:0000313" key="3">
    <source>
        <dbReference type="EMBL" id="KAJ3055913.1"/>
    </source>
</evidence>
<feature type="compositionally biased region" description="Basic and acidic residues" evidence="1">
    <location>
        <begin position="321"/>
        <end position="345"/>
    </location>
</feature>
<proteinExistence type="predicted"/>
<evidence type="ECO:0000259" key="2">
    <source>
        <dbReference type="PROSITE" id="PS50003"/>
    </source>
</evidence>
<dbReference type="Proteomes" id="UP001212841">
    <property type="component" value="Unassembled WGS sequence"/>
</dbReference>
<dbReference type="EMBL" id="JADGJD010000053">
    <property type="protein sequence ID" value="KAJ3055913.1"/>
    <property type="molecule type" value="Genomic_DNA"/>
</dbReference>
<feature type="region of interest" description="Disordered" evidence="1">
    <location>
        <begin position="280"/>
        <end position="347"/>
    </location>
</feature>
<accession>A0AAD5SL37</accession>
<reference evidence="3" key="1">
    <citation type="submission" date="2020-05" db="EMBL/GenBank/DDBJ databases">
        <title>Phylogenomic resolution of chytrid fungi.</title>
        <authorList>
            <person name="Stajich J.E."/>
            <person name="Amses K."/>
            <person name="Simmons R."/>
            <person name="Seto K."/>
            <person name="Myers J."/>
            <person name="Bonds A."/>
            <person name="Quandt C.A."/>
            <person name="Barry K."/>
            <person name="Liu P."/>
            <person name="Grigoriev I."/>
            <person name="Longcore J.E."/>
            <person name="James T.Y."/>
        </authorList>
    </citation>
    <scope>NUCLEOTIDE SEQUENCE</scope>
    <source>
        <strain evidence="3">JEL0318</strain>
    </source>
</reference>
<protein>
    <recommendedName>
        <fullName evidence="2">PH domain-containing protein</fullName>
    </recommendedName>
</protein>
<dbReference type="AlphaFoldDB" id="A0AAD5SL37"/>
<dbReference type="InterPro" id="IPR011993">
    <property type="entry name" value="PH-like_dom_sf"/>
</dbReference>
<evidence type="ECO:0000313" key="4">
    <source>
        <dbReference type="Proteomes" id="UP001212841"/>
    </source>
</evidence>
<feature type="region of interest" description="Disordered" evidence="1">
    <location>
        <begin position="239"/>
        <end position="266"/>
    </location>
</feature>
<comment type="caution">
    <text evidence="3">The sequence shown here is derived from an EMBL/GenBank/DDBJ whole genome shotgun (WGS) entry which is preliminary data.</text>
</comment>
<feature type="region of interest" description="Disordered" evidence="1">
    <location>
        <begin position="1"/>
        <end position="70"/>
    </location>
</feature>
<dbReference type="PROSITE" id="PS50003">
    <property type="entry name" value="PH_DOMAIN"/>
    <property type="match status" value="1"/>
</dbReference>
<feature type="region of interest" description="Disordered" evidence="1">
    <location>
        <begin position="171"/>
        <end position="190"/>
    </location>
</feature>
<feature type="compositionally biased region" description="Acidic residues" evidence="1">
    <location>
        <begin position="1"/>
        <end position="13"/>
    </location>
</feature>
<feature type="compositionally biased region" description="Polar residues" evidence="1">
    <location>
        <begin position="286"/>
        <end position="320"/>
    </location>
</feature>
<name>A0AAD5SL37_9FUNG</name>
<feature type="compositionally biased region" description="Low complexity" evidence="1">
    <location>
        <begin position="248"/>
        <end position="260"/>
    </location>
</feature>
<sequence>MYPEDFDYDEDEYAGSMEPPNACYISPHYRSRSSLDGSNQPYPTPNSPDLHSYPPAPSMSIPLPPPRPVSMQLPTSAPSHCGFIKKLSFTRTFHTKTWKPRFCVLVDSTLYLFRSDAPSESSVAAFPITERSLAFVSEEGMWVLEIRDERTVSNNASALLPESLAALVDAQQTDSAPPGNGSDNPEEKTWHLQCPDKESMMLWLDALRMTISNLKAGVAALPQLKYKYSRPLNSIPGFGLPSVDGMNSSQSSLTGQQQQQRPASPEQMIASFRRLSLTVSPPVPASAQQSAQPPEPSTASNRLSIWPSMSSQSHNSSLKSTKQEKQAAKEEEKERKKREKEEKEKMKKMRFPYVTALDLLPPDMREEVLNMKI</sequence>